<protein>
    <recommendedName>
        <fullName evidence="4">BTB domain-containing protein</fullName>
    </recommendedName>
</protein>
<dbReference type="Proteomes" id="UP001239445">
    <property type="component" value="Unassembled WGS sequence"/>
</dbReference>
<gene>
    <name evidence="2" type="ORF">QBC47DRAFT_351904</name>
</gene>
<keyword evidence="3" id="KW-1185">Reference proteome</keyword>
<feature type="region of interest" description="Disordered" evidence="1">
    <location>
        <begin position="1"/>
        <end position="65"/>
    </location>
</feature>
<reference evidence="2" key="1">
    <citation type="submission" date="2023-06" db="EMBL/GenBank/DDBJ databases">
        <title>Genome-scale phylogeny and comparative genomics of the fungal order Sordariales.</title>
        <authorList>
            <consortium name="Lawrence Berkeley National Laboratory"/>
            <person name="Hensen N."/>
            <person name="Bonometti L."/>
            <person name="Westerberg I."/>
            <person name="Brannstrom I.O."/>
            <person name="Guillou S."/>
            <person name="Cros-Aarteil S."/>
            <person name="Calhoun S."/>
            <person name="Haridas S."/>
            <person name="Kuo A."/>
            <person name="Mondo S."/>
            <person name="Pangilinan J."/>
            <person name="Riley R."/>
            <person name="Labutti K."/>
            <person name="Andreopoulos B."/>
            <person name="Lipzen A."/>
            <person name="Chen C."/>
            <person name="Yanf M."/>
            <person name="Daum C."/>
            <person name="Ng V."/>
            <person name="Clum A."/>
            <person name="Steindorff A."/>
            <person name="Ohm R."/>
            <person name="Martin F."/>
            <person name="Silar P."/>
            <person name="Natvig D."/>
            <person name="Lalanne C."/>
            <person name="Gautier V."/>
            <person name="Ament-Velasquez S.L."/>
            <person name="Kruys A."/>
            <person name="Hutchinson M.I."/>
            <person name="Powell A.J."/>
            <person name="Barry K."/>
            <person name="Miller A.N."/>
            <person name="Grigoriev I.V."/>
            <person name="Debuchy R."/>
            <person name="Gladieux P."/>
            <person name="Thoren M.H."/>
            <person name="Johannesson H."/>
        </authorList>
    </citation>
    <scope>NUCLEOTIDE SEQUENCE</scope>
    <source>
        <strain evidence="2">PSN4</strain>
    </source>
</reference>
<sequence length="414" mass="46534">MDSSNMASATRSRRRERSLDALEESTPRKRTKAAVIQDPSVAVDTPQSQHSPAGPTGPAATPTRNRPAVLVAPDNIMDPDGDVLLMLTNPNGPVPSLYHAPDVYQSEEPETQPIPFKVSSRHLILASPMFKAALTGGWMEGGVGEETKTIEASDWNVEAFRTVMNVVHGRSHLVPRSIPFNQLYRIALVVDYYQLHDAMNFVGKSWVDSMRDDVPALRVIAMSETSKKWLAISWVFRDPDIFKKITSAYMLHGKAIQPPKGVPIPSSVIAKMNAKRSSVARMIVETIQRWMDCFLDDEWGCHAQCRAIYVGQLSQILHDLKADRQPTDWFEYKDFHSLMEMFQRIEPLKLDCIHTKGKPIEKDYFAIHKCSSFDVVGDGADKLADDISARLRGLKLQDFLDKPKSKKQEIRPPV</sequence>
<dbReference type="EMBL" id="MU839843">
    <property type="protein sequence ID" value="KAK1751090.1"/>
    <property type="molecule type" value="Genomic_DNA"/>
</dbReference>
<proteinExistence type="predicted"/>
<evidence type="ECO:0008006" key="4">
    <source>
        <dbReference type="Google" id="ProtNLM"/>
    </source>
</evidence>
<comment type="caution">
    <text evidence="2">The sequence shown here is derived from an EMBL/GenBank/DDBJ whole genome shotgun (WGS) entry which is preliminary data.</text>
</comment>
<evidence type="ECO:0000313" key="3">
    <source>
        <dbReference type="Proteomes" id="UP001239445"/>
    </source>
</evidence>
<dbReference type="SUPFAM" id="SSF54695">
    <property type="entry name" value="POZ domain"/>
    <property type="match status" value="1"/>
</dbReference>
<dbReference type="AlphaFoldDB" id="A0AAJ0B4J3"/>
<evidence type="ECO:0000256" key="1">
    <source>
        <dbReference type="SAM" id="MobiDB-lite"/>
    </source>
</evidence>
<dbReference type="InterPro" id="IPR011333">
    <property type="entry name" value="SKP1/BTB/POZ_sf"/>
</dbReference>
<accession>A0AAJ0B4J3</accession>
<feature type="compositionally biased region" description="Low complexity" evidence="1">
    <location>
        <begin position="52"/>
        <end position="63"/>
    </location>
</feature>
<name>A0AAJ0B4J3_9PEZI</name>
<organism evidence="2 3">
    <name type="scientific">Echria macrotheca</name>
    <dbReference type="NCBI Taxonomy" id="438768"/>
    <lineage>
        <taxon>Eukaryota</taxon>
        <taxon>Fungi</taxon>
        <taxon>Dikarya</taxon>
        <taxon>Ascomycota</taxon>
        <taxon>Pezizomycotina</taxon>
        <taxon>Sordariomycetes</taxon>
        <taxon>Sordariomycetidae</taxon>
        <taxon>Sordariales</taxon>
        <taxon>Schizotheciaceae</taxon>
        <taxon>Echria</taxon>
    </lineage>
</organism>
<dbReference type="Gene3D" id="3.30.710.10">
    <property type="entry name" value="Potassium Channel Kv1.1, Chain A"/>
    <property type="match status" value="1"/>
</dbReference>
<evidence type="ECO:0000313" key="2">
    <source>
        <dbReference type="EMBL" id="KAK1751090.1"/>
    </source>
</evidence>